<keyword evidence="6 13" id="KW-1133">Transmembrane helix</keyword>
<evidence type="ECO:0000256" key="13">
    <source>
        <dbReference type="SAM" id="Phobius"/>
    </source>
</evidence>
<dbReference type="Proteomes" id="UP001161247">
    <property type="component" value="Chromosome 4"/>
</dbReference>
<comment type="similarity">
    <text evidence="2 12">Belongs to the cytochrome P450 family.</text>
</comment>
<evidence type="ECO:0000313" key="15">
    <source>
        <dbReference type="Proteomes" id="UP001161247"/>
    </source>
</evidence>
<dbReference type="InterPro" id="IPR017972">
    <property type="entry name" value="Cyt_P450_CS"/>
</dbReference>
<dbReference type="InterPro" id="IPR001128">
    <property type="entry name" value="Cyt_P450"/>
</dbReference>
<evidence type="ECO:0000256" key="11">
    <source>
        <dbReference type="PIRSR" id="PIRSR602401-1"/>
    </source>
</evidence>
<dbReference type="PANTHER" id="PTHR24282">
    <property type="entry name" value="CYTOCHROME P450 FAMILY MEMBER"/>
    <property type="match status" value="1"/>
</dbReference>
<evidence type="ECO:0000256" key="8">
    <source>
        <dbReference type="ARBA" id="ARBA00023004"/>
    </source>
</evidence>
<evidence type="ECO:0000256" key="7">
    <source>
        <dbReference type="ARBA" id="ARBA00023002"/>
    </source>
</evidence>
<feature type="binding site" description="axial binding residue" evidence="11">
    <location>
        <position position="465"/>
    </location>
    <ligand>
        <name>heme</name>
        <dbReference type="ChEBI" id="CHEBI:30413"/>
    </ligand>
    <ligandPart>
        <name>Fe</name>
        <dbReference type="ChEBI" id="CHEBI:18248"/>
    </ligandPart>
</feature>
<evidence type="ECO:0000256" key="3">
    <source>
        <dbReference type="ARBA" id="ARBA00022617"/>
    </source>
</evidence>
<dbReference type="PRINTS" id="PR00385">
    <property type="entry name" value="P450"/>
</dbReference>
<evidence type="ECO:0000256" key="4">
    <source>
        <dbReference type="ARBA" id="ARBA00022692"/>
    </source>
</evidence>
<name>A0AAV1D5M3_OLDCO</name>
<dbReference type="PRINTS" id="PR00463">
    <property type="entry name" value="EP450I"/>
</dbReference>
<keyword evidence="15" id="KW-1185">Reference proteome</keyword>
<evidence type="ECO:0000256" key="6">
    <source>
        <dbReference type="ARBA" id="ARBA00022989"/>
    </source>
</evidence>
<keyword evidence="10 13" id="KW-0472">Membrane</keyword>
<keyword evidence="8 11" id="KW-0408">Iron</keyword>
<evidence type="ECO:0000256" key="2">
    <source>
        <dbReference type="ARBA" id="ARBA00010617"/>
    </source>
</evidence>
<dbReference type="PANTHER" id="PTHR24282:SF196">
    <property type="entry name" value="CYTOCHROME P450 714C2"/>
    <property type="match status" value="1"/>
</dbReference>
<evidence type="ECO:0000313" key="14">
    <source>
        <dbReference type="EMBL" id="CAI9103150.1"/>
    </source>
</evidence>
<gene>
    <name evidence="14" type="ORF">OLC1_LOCUS12370</name>
</gene>
<dbReference type="GO" id="GO:0005506">
    <property type="term" value="F:iron ion binding"/>
    <property type="evidence" value="ECO:0007669"/>
    <property type="project" value="InterPro"/>
</dbReference>
<proteinExistence type="inferred from homology"/>
<dbReference type="GO" id="GO:0020037">
    <property type="term" value="F:heme binding"/>
    <property type="evidence" value="ECO:0007669"/>
    <property type="project" value="InterPro"/>
</dbReference>
<comment type="subcellular location">
    <subcellularLocation>
        <location evidence="1">Membrane</location>
    </subcellularLocation>
</comment>
<dbReference type="InterPro" id="IPR002401">
    <property type="entry name" value="Cyt_P450_E_grp-I"/>
</dbReference>
<dbReference type="EMBL" id="OX459121">
    <property type="protein sequence ID" value="CAI9103150.1"/>
    <property type="molecule type" value="Genomic_DNA"/>
</dbReference>
<dbReference type="InterPro" id="IPR050665">
    <property type="entry name" value="Cytochrome_P450_Monooxygen"/>
</dbReference>
<dbReference type="GO" id="GO:0016705">
    <property type="term" value="F:oxidoreductase activity, acting on paired donors, with incorporation or reduction of molecular oxygen"/>
    <property type="evidence" value="ECO:0007669"/>
    <property type="project" value="InterPro"/>
</dbReference>
<evidence type="ECO:0000256" key="10">
    <source>
        <dbReference type="ARBA" id="ARBA00023136"/>
    </source>
</evidence>
<comment type="cofactor">
    <cofactor evidence="11">
        <name>heme</name>
        <dbReference type="ChEBI" id="CHEBI:30413"/>
    </cofactor>
</comment>
<accession>A0AAV1D5M3</accession>
<dbReference type="PROSITE" id="PS00086">
    <property type="entry name" value="CYTOCHROME_P450"/>
    <property type="match status" value="1"/>
</dbReference>
<keyword evidence="3 11" id="KW-0349">Heme</keyword>
<evidence type="ECO:0000256" key="1">
    <source>
        <dbReference type="ARBA" id="ARBA00004370"/>
    </source>
</evidence>
<protein>
    <submittedName>
        <fullName evidence="14">OLC1v1001597C2</fullName>
    </submittedName>
</protein>
<dbReference type="Gene3D" id="1.10.630.10">
    <property type="entry name" value="Cytochrome P450"/>
    <property type="match status" value="1"/>
</dbReference>
<evidence type="ECO:0000256" key="5">
    <source>
        <dbReference type="ARBA" id="ARBA00022723"/>
    </source>
</evidence>
<feature type="transmembrane region" description="Helical" evidence="13">
    <location>
        <begin position="7"/>
        <end position="27"/>
    </location>
</feature>
<keyword evidence="9 12" id="KW-0503">Monooxygenase</keyword>
<evidence type="ECO:0000256" key="9">
    <source>
        <dbReference type="ARBA" id="ARBA00023033"/>
    </source>
</evidence>
<dbReference type="SUPFAM" id="SSF48264">
    <property type="entry name" value="Cytochrome P450"/>
    <property type="match status" value="1"/>
</dbReference>
<organism evidence="14 15">
    <name type="scientific">Oldenlandia corymbosa var. corymbosa</name>
    <dbReference type="NCBI Taxonomy" id="529605"/>
    <lineage>
        <taxon>Eukaryota</taxon>
        <taxon>Viridiplantae</taxon>
        <taxon>Streptophyta</taxon>
        <taxon>Embryophyta</taxon>
        <taxon>Tracheophyta</taxon>
        <taxon>Spermatophyta</taxon>
        <taxon>Magnoliopsida</taxon>
        <taxon>eudicotyledons</taxon>
        <taxon>Gunneridae</taxon>
        <taxon>Pentapetalae</taxon>
        <taxon>asterids</taxon>
        <taxon>lamiids</taxon>
        <taxon>Gentianales</taxon>
        <taxon>Rubiaceae</taxon>
        <taxon>Rubioideae</taxon>
        <taxon>Spermacoceae</taxon>
        <taxon>Hedyotis-Oldenlandia complex</taxon>
        <taxon>Oldenlandia</taxon>
    </lineage>
</organism>
<keyword evidence="5 11" id="KW-0479">Metal-binding</keyword>
<dbReference type="Pfam" id="PF00067">
    <property type="entry name" value="p450"/>
    <property type="match status" value="1"/>
</dbReference>
<evidence type="ECO:0000256" key="12">
    <source>
        <dbReference type="RuleBase" id="RU000461"/>
    </source>
</evidence>
<keyword evidence="7 12" id="KW-0560">Oxidoreductase</keyword>
<reference evidence="14" key="1">
    <citation type="submission" date="2023-03" db="EMBL/GenBank/DDBJ databases">
        <authorList>
            <person name="Julca I."/>
        </authorList>
    </citation>
    <scope>NUCLEOTIDE SEQUENCE</scope>
</reference>
<dbReference type="GO" id="GO:0004497">
    <property type="term" value="F:monooxygenase activity"/>
    <property type="evidence" value="ECO:0007669"/>
    <property type="project" value="UniProtKB-KW"/>
</dbReference>
<dbReference type="GO" id="GO:0016020">
    <property type="term" value="C:membrane"/>
    <property type="evidence" value="ECO:0007669"/>
    <property type="project" value="UniProtKB-SubCell"/>
</dbReference>
<dbReference type="AlphaFoldDB" id="A0AAV1D5M3"/>
<sequence>MEAVQHLQKALISLGMVGLIALFWHLYNAVVVKPGKLRSFLSKQGIRGPPPTLVLGNILEIKKARSATASAPPFCGVPTKHDCATTIFPFFQDWLKKYGDMFMFSMGNTQILVVTRQEIVKEITTCTSLNFGKPSYQAREHSALLGDSIFTSNGTQWARQRKVLAPELYMDKVKGMTNLIQESAMTIVNSWNKMIEGKGGIADIKVDPYMRRFSGDVISKACFGSSYNKGEDIFSKLNSLEEATSNKNLAMGIPGMRHLPTRNNRKAWALTKEIKELILNVVKERTEAGYEKDLLQMVMETARKEELISDDALDRFIVDNCKTIYFAGYESTAISAAWCLMLLAANPEWQERVRSEVVDACRGRVPDTESIRNIKSLTMVIHESLRLYPPATIMSREVFEDMKFGDIVIPKGVNVWAFVLTLHTNPEIWGNDSYQFNPQRFVDGVAKACKYPQAYMPFGMGPRICLGQHLAMVELKILIALIVSRFSFTLSPTYIHSPVLRYIIVPQHGVNLYFKKL</sequence>
<dbReference type="InterPro" id="IPR036396">
    <property type="entry name" value="Cyt_P450_sf"/>
</dbReference>
<keyword evidence="4 13" id="KW-0812">Transmembrane</keyword>